<proteinExistence type="predicted"/>
<reference evidence="1 2" key="1">
    <citation type="journal article" date="2016" name="Nat. Commun.">
        <title>Thousands of microbial genomes shed light on interconnected biogeochemical processes in an aquifer system.</title>
        <authorList>
            <person name="Anantharaman K."/>
            <person name="Brown C.T."/>
            <person name="Hug L.A."/>
            <person name="Sharon I."/>
            <person name="Castelle C.J."/>
            <person name="Probst A.J."/>
            <person name="Thomas B.C."/>
            <person name="Singh A."/>
            <person name="Wilkins M.J."/>
            <person name="Karaoz U."/>
            <person name="Brodie E.L."/>
            <person name="Williams K.H."/>
            <person name="Hubbard S.S."/>
            <person name="Banfield J.F."/>
        </authorList>
    </citation>
    <scope>NUCLEOTIDE SEQUENCE [LARGE SCALE GENOMIC DNA]</scope>
</reference>
<organism evidence="1 2">
    <name type="scientific">Candidatus Raymondbacteria bacterium RIFOXYD12_FULL_49_13</name>
    <dbReference type="NCBI Taxonomy" id="1817890"/>
    <lineage>
        <taxon>Bacteria</taxon>
        <taxon>Raymondiibacteriota</taxon>
    </lineage>
</organism>
<dbReference type="EMBL" id="MFYX01000080">
    <property type="protein sequence ID" value="OGK03877.1"/>
    <property type="molecule type" value="Genomic_DNA"/>
</dbReference>
<dbReference type="AlphaFoldDB" id="A0A1F7FBK4"/>
<comment type="caution">
    <text evidence="1">The sequence shown here is derived from an EMBL/GenBank/DDBJ whole genome shotgun (WGS) entry which is preliminary data.</text>
</comment>
<evidence type="ECO:0000313" key="2">
    <source>
        <dbReference type="Proteomes" id="UP000179243"/>
    </source>
</evidence>
<name>A0A1F7FBK4_UNCRA</name>
<accession>A0A1F7FBK4</accession>
<gene>
    <name evidence="1" type="ORF">A2519_00545</name>
</gene>
<protein>
    <submittedName>
        <fullName evidence="1">Uncharacterized protein</fullName>
    </submittedName>
</protein>
<dbReference type="Proteomes" id="UP000179243">
    <property type="component" value="Unassembled WGS sequence"/>
</dbReference>
<sequence length="340" mass="38558">MYKISALFIIGILAGALAADILVIREDTPLFTDSTLYEKAAVLTLTDEPQIITIQSETENGYGVEFVDSLFLDSITGYVNARSLENKKEITFYSMAVVEGSLVYSQDFSVKYDLYRDGRVVLDKLVYVALCEKGTIDTVYCKYAFLEKIDAIEKKAKDLMAQIDKTKRAKTKKKLITDLAAVQSQSFPIQTIKVQFSSPRMVKNPVLSYLMIDQEKFFEVASKDKFNACKYFVRGRKATYWIRKGSALRVYKDEAEYKAHVALIKGREDYVRTNKVTGLKAKAILTGKIVLDMTGPDVVASLGTPIDKTPEAERFGVLQQTWVYKDFRLIFFDGKLVKWE</sequence>
<evidence type="ECO:0000313" key="1">
    <source>
        <dbReference type="EMBL" id="OGK03877.1"/>
    </source>
</evidence>